<evidence type="ECO:0000259" key="3">
    <source>
        <dbReference type="PROSITE" id="PS50977"/>
    </source>
</evidence>
<feature type="domain" description="HTH tetR-type" evidence="3">
    <location>
        <begin position="2"/>
        <end position="62"/>
    </location>
</feature>
<gene>
    <name evidence="4" type="ORF">LX69_02569</name>
</gene>
<dbReference type="SUPFAM" id="SSF46689">
    <property type="entry name" value="Homeodomain-like"/>
    <property type="match status" value="1"/>
</dbReference>
<dbReference type="PRINTS" id="PR00455">
    <property type="entry name" value="HTHTETR"/>
</dbReference>
<organism evidence="4 5">
    <name type="scientific">Breznakibacter xylanolyticus</name>
    <dbReference type="NCBI Taxonomy" id="990"/>
    <lineage>
        <taxon>Bacteria</taxon>
        <taxon>Pseudomonadati</taxon>
        <taxon>Bacteroidota</taxon>
        <taxon>Bacteroidia</taxon>
        <taxon>Marinilabiliales</taxon>
        <taxon>Marinilabiliaceae</taxon>
        <taxon>Breznakibacter</taxon>
    </lineage>
</organism>
<evidence type="ECO:0000256" key="1">
    <source>
        <dbReference type="ARBA" id="ARBA00023125"/>
    </source>
</evidence>
<dbReference type="PROSITE" id="PS50977">
    <property type="entry name" value="HTH_TETR_2"/>
    <property type="match status" value="1"/>
</dbReference>
<dbReference type="InterPro" id="IPR001647">
    <property type="entry name" value="HTH_TetR"/>
</dbReference>
<dbReference type="EMBL" id="QKZK01000023">
    <property type="protein sequence ID" value="PZX13711.1"/>
    <property type="molecule type" value="Genomic_DNA"/>
</dbReference>
<feature type="DNA-binding region" description="H-T-H motif" evidence="2">
    <location>
        <begin position="25"/>
        <end position="44"/>
    </location>
</feature>
<sequence length="202" mass="23741">MTQEHQEILEKVKTLYLRYGIKSVTMDDVSRELGMSKKTLYQYFDDKQKLVAGITHMEMDRAKKMVMDIFEQGLDAISEMFQLHRFLDQMAKAHSHVCEYDLKKYYPALFQEIINMKRDMLYRLWKTNIEKGKSESLYRAEVNTEIIAKTNLLRFESSMDTCIFTDAEMASLDFFNEIFVYHVRGIATAKGIKRLEALLAEA</sequence>
<dbReference type="Proteomes" id="UP000249239">
    <property type="component" value="Unassembled WGS sequence"/>
</dbReference>
<dbReference type="Pfam" id="PF00440">
    <property type="entry name" value="TetR_N"/>
    <property type="match status" value="1"/>
</dbReference>
<proteinExistence type="predicted"/>
<evidence type="ECO:0000313" key="4">
    <source>
        <dbReference type="EMBL" id="PZX13711.1"/>
    </source>
</evidence>
<dbReference type="Gene3D" id="1.10.357.10">
    <property type="entry name" value="Tetracycline Repressor, domain 2"/>
    <property type="match status" value="1"/>
</dbReference>
<comment type="caution">
    <text evidence="4">The sequence shown here is derived from an EMBL/GenBank/DDBJ whole genome shotgun (WGS) entry which is preliminary data.</text>
</comment>
<dbReference type="AlphaFoldDB" id="A0A2W7N157"/>
<keyword evidence="5" id="KW-1185">Reference proteome</keyword>
<evidence type="ECO:0000313" key="5">
    <source>
        <dbReference type="Proteomes" id="UP000249239"/>
    </source>
</evidence>
<accession>A0A2W7N157</accession>
<dbReference type="GO" id="GO:0003677">
    <property type="term" value="F:DNA binding"/>
    <property type="evidence" value="ECO:0007669"/>
    <property type="project" value="UniProtKB-UniRule"/>
</dbReference>
<dbReference type="RefSeq" id="WP_170124382.1">
    <property type="nucleotide sequence ID" value="NZ_QKZK01000023.1"/>
</dbReference>
<reference evidence="4 5" key="1">
    <citation type="submission" date="2018-06" db="EMBL/GenBank/DDBJ databases">
        <title>Genomic Encyclopedia of Archaeal and Bacterial Type Strains, Phase II (KMG-II): from individual species to whole genera.</title>
        <authorList>
            <person name="Goeker M."/>
        </authorList>
    </citation>
    <scope>NUCLEOTIDE SEQUENCE [LARGE SCALE GENOMIC DNA]</scope>
    <source>
        <strain evidence="4 5">DSM 6779</strain>
    </source>
</reference>
<evidence type="ECO:0000256" key="2">
    <source>
        <dbReference type="PROSITE-ProRule" id="PRU00335"/>
    </source>
</evidence>
<name>A0A2W7N157_9BACT</name>
<dbReference type="InterPro" id="IPR009057">
    <property type="entry name" value="Homeodomain-like_sf"/>
</dbReference>
<keyword evidence="1 2" id="KW-0238">DNA-binding</keyword>
<protein>
    <submittedName>
        <fullName evidence="4">TetR family transcriptional regulator</fullName>
    </submittedName>
</protein>